<dbReference type="EMBL" id="ML977149">
    <property type="protein sequence ID" value="KAF1988206.1"/>
    <property type="molecule type" value="Genomic_DNA"/>
</dbReference>
<evidence type="ECO:0000313" key="3">
    <source>
        <dbReference type="EMBL" id="KAF1988206.1"/>
    </source>
</evidence>
<accession>A0A6G1H4Q5</accession>
<dbReference type="AlphaFoldDB" id="A0A6G1H4Q5"/>
<reference evidence="3" key="1">
    <citation type="journal article" date="2020" name="Stud. Mycol.">
        <title>101 Dothideomycetes genomes: a test case for predicting lifestyles and emergence of pathogens.</title>
        <authorList>
            <person name="Haridas S."/>
            <person name="Albert R."/>
            <person name="Binder M."/>
            <person name="Bloem J."/>
            <person name="Labutti K."/>
            <person name="Salamov A."/>
            <person name="Andreopoulos B."/>
            <person name="Baker S."/>
            <person name="Barry K."/>
            <person name="Bills G."/>
            <person name="Bluhm B."/>
            <person name="Cannon C."/>
            <person name="Castanera R."/>
            <person name="Culley D."/>
            <person name="Daum C."/>
            <person name="Ezra D."/>
            <person name="Gonzalez J."/>
            <person name="Henrissat B."/>
            <person name="Kuo A."/>
            <person name="Liang C."/>
            <person name="Lipzen A."/>
            <person name="Lutzoni F."/>
            <person name="Magnuson J."/>
            <person name="Mondo S."/>
            <person name="Nolan M."/>
            <person name="Ohm R."/>
            <person name="Pangilinan J."/>
            <person name="Park H.-J."/>
            <person name="Ramirez L."/>
            <person name="Alfaro M."/>
            <person name="Sun H."/>
            <person name="Tritt A."/>
            <person name="Yoshinaga Y."/>
            <person name="Zwiers L.-H."/>
            <person name="Turgeon B."/>
            <person name="Goodwin S."/>
            <person name="Spatafora J."/>
            <person name="Crous P."/>
            <person name="Grigoriev I."/>
        </authorList>
    </citation>
    <scope>NUCLEOTIDE SEQUENCE</scope>
    <source>
        <strain evidence="3">CBS 113979</strain>
    </source>
</reference>
<feature type="compositionally biased region" description="Basic and acidic residues" evidence="1">
    <location>
        <begin position="105"/>
        <end position="118"/>
    </location>
</feature>
<sequence>MSVPPTPLSSSTSASGFFPASVSDPAASTIDASTTSAPTTTTTSSSTIPALATGLSQGAKTALSTTIPLVVVALLLGAFFLYRRKRAQKKRALAGLVEEGKGEAFEKPELDGTERKPAEIGGVGVHEMGPEVDVTPRVHELSSSTRPVELPG</sequence>
<evidence type="ECO:0000256" key="1">
    <source>
        <dbReference type="SAM" id="MobiDB-lite"/>
    </source>
</evidence>
<keyword evidence="2" id="KW-0812">Transmembrane</keyword>
<proteinExistence type="predicted"/>
<keyword evidence="2" id="KW-0472">Membrane</keyword>
<feature type="transmembrane region" description="Helical" evidence="2">
    <location>
        <begin position="62"/>
        <end position="82"/>
    </location>
</feature>
<evidence type="ECO:0000256" key="2">
    <source>
        <dbReference type="SAM" id="Phobius"/>
    </source>
</evidence>
<protein>
    <submittedName>
        <fullName evidence="3">Uncharacterized protein</fullName>
    </submittedName>
</protein>
<gene>
    <name evidence="3" type="ORF">K402DRAFT_419555</name>
</gene>
<feature type="region of interest" description="Disordered" evidence="1">
    <location>
        <begin position="105"/>
        <end position="152"/>
    </location>
</feature>
<dbReference type="Proteomes" id="UP000800041">
    <property type="component" value="Unassembled WGS sequence"/>
</dbReference>
<evidence type="ECO:0000313" key="4">
    <source>
        <dbReference type="Proteomes" id="UP000800041"/>
    </source>
</evidence>
<name>A0A6G1H4Q5_9PEZI</name>
<feature type="region of interest" description="Disordered" evidence="1">
    <location>
        <begin position="28"/>
        <end position="47"/>
    </location>
</feature>
<keyword evidence="4" id="KW-1185">Reference proteome</keyword>
<keyword evidence="2" id="KW-1133">Transmembrane helix</keyword>
<organism evidence="3 4">
    <name type="scientific">Aulographum hederae CBS 113979</name>
    <dbReference type="NCBI Taxonomy" id="1176131"/>
    <lineage>
        <taxon>Eukaryota</taxon>
        <taxon>Fungi</taxon>
        <taxon>Dikarya</taxon>
        <taxon>Ascomycota</taxon>
        <taxon>Pezizomycotina</taxon>
        <taxon>Dothideomycetes</taxon>
        <taxon>Pleosporomycetidae</taxon>
        <taxon>Aulographales</taxon>
        <taxon>Aulographaceae</taxon>
    </lineage>
</organism>